<name>A0ABY8C6N5_9FIRM</name>
<evidence type="ECO:0000313" key="3">
    <source>
        <dbReference type="EMBL" id="WEG35199.1"/>
    </source>
</evidence>
<keyword evidence="2" id="KW-0472">Membrane</keyword>
<evidence type="ECO:0000256" key="1">
    <source>
        <dbReference type="SAM" id="MobiDB-lite"/>
    </source>
</evidence>
<dbReference type="RefSeq" id="WP_315571252.1">
    <property type="nucleotide sequence ID" value="NZ_CP118868.1"/>
</dbReference>
<gene>
    <name evidence="3" type="ORF">PYS61_04500</name>
</gene>
<keyword evidence="2" id="KW-1133">Transmembrane helix</keyword>
<feature type="region of interest" description="Disordered" evidence="1">
    <location>
        <begin position="46"/>
        <end position="69"/>
    </location>
</feature>
<organism evidence="3 4">
    <name type="scientific">Amygdalobacter indicium</name>
    <dbReference type="NCBI Taxonomy" id="3029272"/>
    <lineage>
        <taxon>Bacteria</taxon>
        <taxon>Bacillati</taxon>
        <taxon>Bacillota</taxon>
        <taxon>Clostridia</taxon>
        <taxon>Eubacteriales</taxon>
        <taxon>Oscillospiraceae</taxon>
        <taxon>Amygdalobacter</taxon>
    </lineage>
</organism>
<accession>A0ABY8C6N5</accession>
<reference evidence="3 4" key="1">
    <citation type="submission" date="2023-02" db="EMBL/GenBank/DDBJ databases">
        <title>Novel Oscillospiraceae bacterial genomes.</title>
        <authorList>
            <person name="Srinivasan S."/>
            <person name="Austin M.N."/>
            <person name="Fiedler T.L."/>
            <person name="Strenk S.M."/>
            <person name="Agnew K.J."/>
            <person name="Nagana Gowda G.A."/>
            <person name="Raftery D."/>
            <person name="Beamer M.A."/>
            <person name="Achilles S.L."/>
            <person name="Wiesenfeld H.C."/>
            <person name="Fredricks D.N."/>
            <person name="Hillier S.L."/>
        </authorList>
    </citation>
    <scope>NUCLEOTIDE SEQUENCE [LARGE SCALE GENOMIC DNA]</scope>
    <source>
        <strain evidence="3 4">CHIC02 1186E3-8</strain>
    </source>
</reference>
<dbReference type="EMBL" id="CP118868">
    <property type="protein sequence ID" value="WEG35199.1"/>
    <property type="molecule type" value="Genomic_DNA"/>
</dbReference>
<evidence type="ECO:0000313" key="4">
    <source>
        <dbReference type="Proteomes" id="UP001220478"/>
    </source>
</evidence>
<dbReference type="Proteomes" id="UP001220478">
    <property type="component" value="Chromosome"/>
</dbReference>
<proteinExistence type="predicted"/>
<keyword evidence="4" id="KW-1185">Reference proteome</keyword>
<evidence type="ECO:0000256" key="2">
    <source>
        <dbReference type="SAM" id="Phobius"/>
    </source>
</evidence>
<keyword evidence="2" id="KW-0812">Transmembrane</keyword>
<protein>
    <submittedName>
        <fullName evidence="3">Uncharacterized protein</fullName>
    </submittedName>
</protein>
<feature type="transmembrane region" description="Helical" evidence="2">
    <location>
        <begin position="21"/>
        <end position="44"/>
    </location>
</feature>
<sequence length="69" mass="7927">MSFRQLWIYLFGTSEWLGLDIGFYVSLGLVVLLIILMNIVFWSLKPLNPPTATDKLPVSAAKREQEEEK</sequence>